<sequence length="50" mass="5524">MGQSLNGSVKIETTRRPDFAPEGAFINDDFNAVVYVVSSYTLVWDIVDGE</sequence>
<organism evidence="1 2">
    <name type="scientific">Pseudodesulfovibrio nedwellii</name>
    <dbReference type="NCBI Taxonomy" id="2973072"/>
    <lineage>
        <taxon>Bacteria</taxon>
        <taxon>Pseudomonadati</taxon>
        <taxon>Thermodesulfobacteriota</taxon>
        <taxon>Desulfovibrionia</taxon>
        <taxon>Desulfovibrionales</taxon>
        <taxon>Desulfovibrionaceae</taxon>
    </lineage>
</organism>
<evidence type="ECO:0000313" key="2">
    <source>
        <dbReference type="Proteomes" id="UP001317742"/>
    </source>
</evidence>
<protein>
    <submittedName>
        <fullName evidence="1">Uncharacterized protein</fullName>
    </submittedName>
</protein>
<dbReference type="EMBL" id="AP026709">
    <property type="protein sequence ID" value="BDQ36848.1"/>
    <property type="molecule type" value="Genomic_DNA"/>
</dbReference>
<accession>A0ABM8AZE7</accession>
<keyword evidence="2" id="KW-1185">Reference proteome</keyword>
<evidence type="ECO:0000313" key="1">
    <source>
        <dbReference type="EMBL" id="BDQ36848.1"/>
    </source>
</evidence>
<proteinExistence type="predicted"/>
<dbReference type="Proteomes" id="UP001317742">
    <property type="component" value="Chromosome"/>
</dbReference>
<gene>
    <name evidence="1" type="ORF">SYK_12080</name>
</gene>
<reference evidence="1 2" key="1">
    <citation type="submission" date="2022-08" db="EMBL/GenBank/DDBJ databases">
        <title>Genome Sequence of the sulphate-reducing bacterium, Pseudodesulfovibrio sp. SYK.</title>
        <authorList>
            <person name="Kondo R."/>
            <person name="Kataoka T."/>
        </authorList>
    </citation>
    <scope>NUCLEOTIDE SEQUENCE [LARGE SCALE GENOMIC DNA]</scope>
    <source>
        <strain evidence="1 2">SYK</strain>
    </source>
</reference>
<name>A0ABM8AZE7_9BACT</name>